<dbReference type="EMBL" id="JALGAR010000002">
    <property type="protein sequence ID" value="MCI4658080.1"/>
    <property type="molecule type" value="Genomic_DNA"/>
</dbReference>
<dbReference type="Gene3D" id="2.180.10.10">
    <property type="entry name" value="RHS repeat-associated core"/>
    <property type="match status" value="1"/>
</dbReference>
<accession>A0AA41QVK4</accession>
<evidence type="ECO:0000313" key="2">
    <source>
        <dbReference type="EMBL" id="MCI4658080.1"/>
    </source>
</evidence>
<dbReference type="InterPro" id="IPR022385">
    <property type="entry name" value="Rhs_assc_core"/>
</dbReference>
<dbReference type="Proteomes" id="UP001165341">
    <property type="component" value="Unassembled WGS sequence"/>
</dbReference>
<keyword evidence="1" id="KW-0472">Membrane</keyword>
<comment type="caution">
    <text evidence="2">The sequence shown here is derived from an EMBL/GenBank/DDBJ whole genome shotgun (WGS) entry which is preliminary data.</text>
</comment>
<protein>
    <submittedName>
        <fullName evidence="2">RHS repeat-associated core domain-containing protein</fullName>
    </submittedName>
</protein>
<keyword evidence="3" id="KW-1185">Reference proteome</keyword>
<dbReference type="RefSeq" id="WP_243011863.1">
    <property type="nucleotide sequence ID" value="NZ_JALGAR010000002.1"/>
</dbReference>
<keyword evidence="1" id="KW-0812">Transmembrane</keyword>
<evidence type="ECO:0000313" key="3">
    <source>
        <dbReference type="Proteomes" id="UP001165341"/>
    </source>
</evidence>
<organism evidence="2 3">
    <name type="scientific">Cryobacterium zhongshanensis</name>
    <dbReference type="NCBI Taxonomy" id="2928153"/>
    <lineage>
        <taxon>Bacteria</taxon>
        <taxon>Bacillati</taxon>
        <taxon>Actinomycetota</taxon>
        <taxon>Actinomycetes</taxon>
        <taxon>Micrococcales</taxon>
        <taxon>Microbacteriaceae</taxon>
        <taxon>Cryobacterium</taxon>
    </lineage>
</organism>
<dbReference type="AlphaFoldDB" id="A0AA41QVK4"/>
<proteinExistence type="predicted"/>
<reference evidence="2" key="1">
    <citation type="submission" date="2022-03" db="EMBL/GenBank/DDBJ databases">
        <title>Cryobacterium sp. nov. strain ZS14-85, isolated from Antarctic soil.</title>
        <authorList>
            <person name="Li J."/>
            <person name="Niu G."/>
        </authorList>
    </citation>
    <scope>NUCLEOTIDE SEQUENCE</scope>
    <source>
        <strain evidence="2">ZS14-85</strain>
    </source>
</reference>
<keyword evidence="1" id="KW-1133">Transmembrane helix</keyword>
<feature type="transmembrane region" description="Helical" evidence="1">
    <location>
        <begin position="133"/>
        <end position="154"/>
    </location>
</feature>
<sequence length="163" mass="16173">MGRGNSRRRNHFGNCLCRLVPFQTPRNKVVGPKVASTRSIGTASAVTTNTQRYIGLGARYYDATTGRFTQTDPAGKEANPYSYAGCNPVNANDPTGLSDGAAISKAAAIGGIAGAAGGCVAGAVVTIWTGPGAAAACGICAVAGLVGGAVTGAAESLLTRLLG</sequence>
<dbReference type="NCBIfam" id="TIGR03696">
    <property type="entry name" value="Rhs_assc_core"/>
    <property type="match status" value="1"/>
</dbReference>
<feature type="transmembrane region" description="Helical" evidence="1">
    <location>
        <begin position="106"/>
        <end position="127"/>
    </location>
</feature>
<gene>
    <name evidence="2" type="ORF">MQH31_09715</name>
</gene>
<name>A0AA41QVK4_9MICO</name>
<evidence type="ECO:0000256" key="1">
    <source>
        <dbReference type="SAM" id="Phobius"/>
    </source>
</evidence>